<feature type="non-terminal residue" evidence="1">
    <location>
        <position position="32"/>
    </location>
</feature>
<dbReference type="EMBL" id="LXQA011195047">
    <property type="protein sequence ID" value="MCI88517.1"/>
    <property type="molecule type" value="Genomic_DNA"/>
</dbReference>
<evidence type="ECO:0000313" key="2">
    <source>
        <dbReference type="Proteomes" id="UP000265520"/>
    </source>
</evidence>
<reference evidence="1 2" key="1">
    <citation type="journal article" date="2018" name="Front. Plant Sci.">
        <title>Red Clover (Trifolium pratense) and Zigzag Clover (T. medium) - A Picture of Genomic Similarities and Differences.</title>
        <authorList>
            <person name="Dluhosova J."/>
            <person name="Istvanek J."/>
            <person name="Nedelnik J."/>
            <person name="Repkova J."/>
        </authorList>
    </citation>
    <scope>NUCLEOTIDE SEQUENCE [LARGE SCALE GENOMIC DNA]</scope>
    <source>
        <strain evidence="2">cv. 10/8</strain>
        <tissue evidence="1">Leaf</tissue>
    </source>
</reference>
<organism evidence="1 2">
    <name type="scientific">Trifolium medium</name>
    <dbReference type="NCBI Taxonomy" id="97028"/>
    <lineage>
        <taxon>Eukaryota</taxon>
        <taxon>Viridiplantae</taxon>
        <taxon>Streptophyta</taxon>
        <taxon>Embryophyta</taxon>
        <taxon>Tracheophyta</taxon>
        <taxon>Spermatophyta</taxon>
        <taxon>Magnoliopsida</taxon>
        <taxon>eudicotyledons</taxon>
        <taxon>Gunneridae</taxon>
        <taxon>Pentapetalae</taxon>
        <taxon>rosids</taxon>
        <taxon>fabids</taxon>
        <taxon>Fabales</taxon>
        <taxon>Fabaceae</taxon>
        <taxon>Papilionoideae</taxon>
        <taxon>50 kb inversion clade</taxon>
        <taxon>NPAAA clade</taxon>
        <taxon>Hologalegina</taxon>
        <taxon>IRL clade</taxon>
        <taxon>Trifolieae</taxon>
        <taxon>Trifolium</taxon>
    </lineage>
</organism>
<name>A0A392VKU9_9FABA</name>
<sequence>MERLTSLKPGLIAKGYAQQQEIGYNEVFAPVA</sequence>
<evidence type="ECO:0000313" key="1">
    <source>
        <dbReference type="EMBL" id="MCI88517.1"/>
    </source>
</evidence>
<dbReference type="AlphaFoldDB" id="A0A392VKU9"/>
<dbReference type="Proteomes" id="UP000265520">
    <property type="component" value="Unassembled WGS sequence"/>
</dbReference>
<proteinExistence type="predicted"/>
<comment type="caution">
    <text evidence="1">The sequence shown here is derived from an EMBL/GenBank/DDBJ whole genome shotgun (WGS) entry which is preliminary data.</text>
</comment>
<accession>A0A392VKU9</accession>
<keyword evidence="2" id="KW-1185">Reference proteome</keyword>
<protein>
    <submittedName>
        <fullName evidence="1">Uncharacterized protein</fullName>
    </submittedName>
</protein>